<gene>
    <name evidence="2" type="ORF">E3D00_03985</name>
</gene>
<dbReference type="InterPro" id="IPR021279">
    <property type="entry name" value="DUF2721"/>
</dbReference>
<keyword evidence="1" id="KW-0812">Transmembrane</keyword>
<evidence type="ECO:0000256" key="1">
    <source>
        <dbReference type="SAM" id="Phobius"/>
    </source>
</evidence>
<dbReference type="AlphaFoldDB" id="A0A4Y6UKA9"/>
<keyword evidence="1" id="KW-0472">Membrane</keyword>
<evidence type="ECO:0000313" key="2">
    <source>
        <dbReference type="EMBL" id="QDH16821.1"/>
    </source>
</evidence>
<evidence type="ECO:0000313" key="3">
    <source>
        <dbReference type="Proteomes" id="UP000316313"/>
    </source>
</evidence>
<proteinExistence type="predicted"/>
<dbReference type="KEGG" id="ssam:E3D00_03985"/>
<feature type="transmembrane region" description="Helical" evidence="1">
    <location>
        <begin position="89"/>
        <end position="114"/>
    </location>
</feature>
<feature type="transmembrane region" description="Helical" evidence="1">
    <location>
        <begin position="126"/>
        <end position="147"/>
    </location>
</feature>
<feature type="transmembrane region" description="Helical" evidence="1">
    <location>
        <begin position="20"/>
        <end position="40"/>
    </location>
</feature>
<dbReference type="OrthoDB" id="5396182at2"/>
<name>A0A4Y6UKA9_9PROT</name>
<sequence>MSFPISYETADAVDSAAHLIQVALTPVFMLSGIGTLINVFNTRLARVSDHLEDVRKQLVAPAPDPQSNTRPLYTQDQLRTHETQLCRRIFVLDVAIFLNGIGGASTCAAALALFVGSLRDASTSTWLLLFFGIALSCTVGALFFFLADTLLSWHSIRRGYFFVLKLKKTHKN</sequence>
<dbReference type="Proteomes" id="UP000316313">
    <property type="component" value="Chromosome"/>
</dbReference>
<keyword evidence="3" id="KW-1185">Reference proteome</keyword>
<protein>
    <submittedName>
        <fullName evidence="2">DUF2721 domain-containing protein</fullName>
    </submittedName>
</protein>
<dbReference type="Pfam" id="PF11026">
    <property type="entry name" value="DUF2721"/>
    <property type="match status" value="1"/>
</dbReference>
<reference evidence="2 3" key="1">
    <citation type="submission" date="2019-03" db="EMBL/GenBank/DDBJ databases">
        <title>The complete genome sequence of Swingsia samuiensis NBRC107927(T).</title>
        <authorList>
            <person name="Chua K.-O."/>
            <person name="Chan K.-G."/>
            <person name="See-Too W.-S."/>
        </authorList>
    </citation>
    <scope>NUCLEOTIDE SEQUENCE [LARGE SCALE GENOMIC DNA]</scope>
    <source>
        <strain evidence="2 3">AH83</strain>
    </source>
</reference>
<organism evidence="2 3">
    <name type="scientific">Swingsia samuiensis</name>
    <dbReference type="NCBI Taxonomy" id="1293412"/>
    <lineage>
        <taxon>Bacteria</taxon>
        <taxon>Pseudomonadati</taxon>
        <taxon>Pseudomonadota</taxon>
        <taxon>Alphaproteobacteria</taxon>
        <taxon>Acetobacterales</taxon>
        <taxon>Acetobacteraceae</taxon>
        <taxon>Swingsia</taxon>
    </lineage>
</organism>
<dbReference type="RefSeq" id="WP_141460156.1">
    <property type="nucleotide sequence ID" value="NZ_CP038141.1"/>
</dbReference>
<dbReference type="EMBL" id="CP038141">
    <property type="protein sequence ID" value="QDH16821.1"/>
    <property type="molecule type" value="Genomic_DNA"/>
</dbReference>
<keyword evidence="1" id="KW-1133">Transmembrane helix</keyword>
<accession>A0A4Y6UKA9</accession>